<organism evidence="1 2">
    <name type="scientific">Rhodoferax fermentans</name>
    <dbReference type="NCBI Taxonomy" id="28066"/>
    <lineage>
        <taxon>Bacteria</taxon>
        <taxon>Pseudomonadati</taxon>
        <taxon>Pseudomonadota</taxon>
        <taxon>Betaproteobacteria</taxon>
        <taxon>Burkholderiales</taxon>
        <taxon>Comamonadaceae</taxon>
        <taxon>Rhodoferax</taxon>
    </lineage>
</organism>
<dbReference type="RefSeq" id="WP_078363434.1">
    <property type="nucleotide sequence ID" value="NZ_MTJN01000002.1"/>
</dbReference>
<keyword evidence="2" id="KW-1185">Reference proteome</keyword>
<protein>
    <submittedName>
        <fullName evidence="1">Uncharacterized protein</fullName>
    </submittedName>
</protein>
<evidence type="ECO:0000313" key="2">
    <source>
        <dbReference type="Proteomes" id="UP000190750"/>
    </source>
</evidence>
<reference evidence="1 2" key="1">
    <citation type="submission" date="2017-01" db="EMBL/GenBank/DDBJ databases">
        <title>Genome sequencing of Rhodoferax fermentans JCM 7819.</title>
        <authorList>
            <person name="Kim Y.J."/>
            <person name="Farh M.E.-A."/>
            <person name="Yang D.-C."/>
        </authorList>
    </citation>
    <scope>NUCLEOTIDE SEQUENCE [LARGE SCALE GENOMIC DNA]</scope>
    <source>
        <strain evidence="1 2">JCM 7819</strain>
    </source>
</reference>
<dbReference type="AlphaFoldDB" id="A0A1T1ANU2"/>
<dbReference type="STRING" id="28066.RF819_02045"/>
<evidence type="ECO:0000313" key="1">
    <source>
        <dbReference type="EMBL" id="OOV05653.1"/>
    </source>
</evidence>
<comment type="caution">
    <text evidence="1">The sequence shown here is derived from an EMBL/GenBank/DDBJ whole genome shotgun (WGS) entry which is preliminary data.</text>
</comment>
<dbReference type="Proteomes" id="UP000190750">
    <property type="component" value="Unassembled WGS sequence"/>
</dbReference>
<dbReference type="EMBL" id="MTJN01000002">
    <property type="protein sequence ID" value="OOV05653.1"/>
    <property type="molecule type" value="Genomic_DNA"/>
</dbReference>
<sequence length="82" mass="9014">MREFDLLLTKLGEADAIAIMASIAPASTRQAFTRYCSIVFARQLLVSGLAARAVQFRIAARYSVDIKTAQRRVKVAIAMGPR</sequence>
<name>A0A1T1ANU2_RHOFE</name>
<proteinExistence type="predicted"/>
<gene>
    <name evidence="1" type="ORF">RF819_02045</name>
</gene>
<accession>A0A1T1ANU2</accession>